<name>A0A0G1UP73_9BACT</name>
<comment type="caution">
    <text evidence="1">The sequence shown here is derived from an EMBL/GenBank/DDBJ whole genome shotgun (WGS) entry which is preliminary data.</text>
</comment>
<dbReference type="Proteomes" id="UP000034661">
    <property type="component" value="Unassembled WGS sequence"/>
</dbReference>
<proteinExistence type="predicted"/>
<evidence type="ECO:0000313" key="2">
    <source>
        <dbReference type="Proteomes" id="UP000034661"/>
    </source>
</evidence>
<accession>A0A0G1UP73</accession>
<sequence length="87" mass="9317">MSTSAIERSWRQVPDGIKGIVSLGVMIGGVTAPVVGNHEFGSPAHLVDTIVAFSPIVVVPEIRKPFIEIAKNMGRSVINLIQPKIKT</sequence>
<gene>
    <name evidence="1" type="ORF">UY27_C0007G0054</name>
</gene>
<evidence type="ECO:0000313" key="1">
    <source>
        <dbReference type="EMBL" id="KKU95886.1"/>
    </source>
</evidence>
<dbReference type="EMBL" id="LCPJ01000007">
    <property type="protein sequence ID" value="KKU95886.1"/>
    <property type="molecule type" value="Genomic_DNA"/>
</dbReference>
<dbReference type="AlphaFoldDB" id="A0A0G1UP73"/>
<protein>
    <submittedName>
        <fullName evidence="1">Uncharacterized protein</fullName>
    </submittedName>
</protein>
<reference evidence="1 2" key="1">
    <citation type="journal article" date="2015" name="Nature">
        <title>rRNA introns, odd ribosomes, and small enigmatic genomes across a large radiation of phyla.</title>
        <authorList>
            <person name="Brown C.T."/>
            <person name="Hug L.A."/>
            <person name="Thomas B.C."/>
            <person name="Sharon I."/>
            <person name="Castelle C.J."/>
            <person name="Singh A."/>
            <person name="Wilkins M.J."/>
            <person name="Williams K.H."/>
            <person name="Banfield J.F."/>
        </authorList>
    </citation>
    <scope>NUCLEOTIDE SEQUENCE [LARGE SCALE GENOMIC DNA]</scope>
</reference>
<organism evidence="1 2">
    <name type="scientific">Candidatus Gottesmanbacteria bacterium GW2011_GWA1_48_13</name>
    <dbReference type="NCBI Taxonomy" id="1618439"/>
    <lineage>
        <taxon>Bacteria</taxon>
        <taxon>Candidatus Gottesmaniibacteriota</taxon>
    </lineage>
</organism>